<dbReference type="Proteomes" id="UP000015105">
    <property type="component" value="Chromosome 2D"/>
</dbReference>
<accession>A0A453CGY1</accession>
<keyword evidence="2" id="KW-1185">Reference proteome</keyword>
<dbReference type="AlphaFoldDB" id="A0A453CGY1"/>
<dbReference type="Gramene" id="AET2Gv20842400.15">
    <property type="protein sequence ID" value="AET2Gv20842400.15"/>
    <property type="gene ID" value="AET2Gv20842400"/>
</dbReference>
<reference evidence="1" key="3">
    <citation type="journal article" date="2017" name="Nature">
        <title>Genome sequence of the progenitor of the wheat D genome Aegilops tauschii.</title>
        <authorList>
            <person name="Luo M.C."/>
            <person name="Gu Y.Q."/>
            <person name="Puiu D."/>
            <person name="Wang H."/>
            <person name="Twardziok S.O."/>
            <person name="Deal K.R."/>
            <person name="Huo N."/>
            <person name="Zhu T."/>
            <person name="Wang L."/>
            <person name="Wang Y."/>
            <person name="McGuire P.E."/>
            <person name="Liu S."/>
            <person name="Long H."/>
            <person name="Ramasamy R.K."/>
            <person name="Rodriguez J.C."/>
            <person name="Van S.L."/>
            <person name="Yuan L."/>
            <person name="Wang Z."/>
            <person name="Xia Z."/>
            <person name="Xiao L."/>
            <person name="Anderson O.D."/>
            <person name="Ouyang S."/>
            <person name="Liang Y."/>
            <person name="Zimin A.V."/>
            <person name="Pertea G."/>
            <person name="Qi P."/>
            <person name="Bennetzen J.L."/>
            <person name="Dai X."/>
            <person name="Dawson M.W."/>
            <person name="Muller H.G."/>
            <person name="Kugler K."/>
            <person name="Rivarola-Duarte L."/>
            <person name="Spannagl M."/>
            <person name="Mayer K.F.X."/>
            <person name="Lu F.H."/>
            <person name="Bevan M.W."/>
            <person name="Leroy P."/>
            <person name="Li P."/>
            <person name="You F.M."/>
            <person name="Sun Q."/>
            <person name="Liu Z."/>
            <person name="Lyons E."/>
            <person name="Wicker T."/>
            <person name="Salzberg S.L."/>
            <person name="Devos K.M."/>
            <person name="Dvorak J."/>
        </authorList>
    </citation>
    <scope>NUCLEOTIDE SEQUENCE [LARGE SCALE GENOMIC DNA]</scope>
    <source>
        <strain evidence="1">cv. AL8/78</strain>
    </source>
</reference>
<organism evidence="1 2">
    <name type="scientific">Aegilops tauschii subsp. strangulata</name>
    <name type="common">Goatgrass</name>
    <dbReference type="NCBI Taxonomy" id="200361"/>
    <lineage>
        <taxon>Eukaryota</taxon>
        <taxon>Viridiplantae</taxon>
        <taxon>Streptophyta</taxon>
        <taxon>Embryophyta</taxon>
        <taxon>Tracheophyta</taxon>
        <taxon>Spermatophyta</taxon>
        <taxon>Magnoliopsida</taxon>
        <taxon>Liliopsida</taxon>
        <taxon>Poales</taxon>
        <taxon>Poaceae</taxon>
        <taxon>BOP clade</taxon>
        <taxon>Pooideae</taxon>
        <taxon>Triticodae</taxon>
        <taxon>Triticeae</taxon>
        <taxon>Triticinae</taxon>
        <taxon>Aegilops</taxon>
    </lineage>
</organism>
<protein>
    <submittedName>
        <fullName evidence="1">Uncharacterized protein</fullName>
    </submittedName>
</protein>
<reference evidence="2" key="1">
    <citation type="journal article" date="2014" name="Science">
        <title>Ancient hybridizations among the ancestral genomes of bread wheat.</title>
        <authorList>
            <consortium name="International Wheat Genome Sequencing Consortium,"/>
            <person name="Marcussen T."/>
            <person name="Sandve S.R."/>
            <person name="Heier L."/>
            <person name="Spannagl M."/>
            <person name="Pfeifer M."/>
            <person name="Jakobsen K.S."/>
            <person name="Wulff B.B."/>
            <person name="Steuernagel B."/>
            <person name="Mayer K.F."/>
            <person name="Olsen O.A."/>
        </authorList>
    </citation>
    <scope>NUCLEOTIDE SEQUENCE [LARGE SCALE GENOMIC DNA]</scope>
    <source>
        <strain evidence="2">cv. AL8/78</strain>
    </source>
</reference>
<evidence type="ECO:0000313" key="2">
    <source>
        <dbReference type="Proteomes" id="UP000015105"/>
    </source>
</evidence>
<reference evidence="2" key="2">
    <citation type="journal article" date="2017" name="Nat. Plants">
        <title>The Aegilops tauschii genome reveals multiple impacts of transposons.</title>
        <authorList>
            <person name="Zhao G."/>
            <person name="Zou C."/>
            <person name="Li K."/>
            <person name="Wang K."/>
            <person name="Li T."/>
            <person name="Gao L."/>
            <person name="Zhang X."/>
            <person name="Wang H."/>
            <person name="Yang Z."/>
            <person name="Liu X."/>
            <person name="Jiang W."/>
            <person name="Mao L."/>
            <person name="Kong X."/>
            <person name="Jiao Y."/>
            <person name="Jia J."/>
        </authorList>
    </citation>
    <scope>NUCLEOTIDE SEQUENCE [LARGE SCALE GENOMIC DNA]</scope>
    <source>
        <strain evidence="2">cv. AL8/78</strain>
    </source>
</reference>
<reference evidence="1" key="4">
    <citation type="submission" date="2019-03" db="UniProtKB">
        <authorList>
            <consortium name="EnsemblPlants"/>
        </authorList>
    </citation>
    <scope>IDENTIFICATION</scope>
</reference>
<name>A0A453CGY1_AEGTS</name>
<evidence type="ECO:0000313" key="1">
    <source>
        <dbReference type="EnsemblPlants" id="AET2Gv20842400.15"/>
    </source>
</evidence>
<reference evidence="1" key="5">
    <citation type="journal article" date="2021" name="G3 (Bethesda)">
        <title>Aegilops tauschii genome assembly Aet v5.0 features greater sequence contiguity and improved annotation.</title>
        <authorList>
            <person name="Wang L."/>
            <person name="Zhu T."/>
            <person name="Rodriguez J.C."/>
            <person name="Deal K.R."/>
            <person name="Dubcovsky J."/>
            <person name="McGuire P.E."/>
            <person name="Lux T."/>
            <person name="Spannagl M."/>
            <person name="Mayer K.F.X."/>
            <person name="Baldrich P."/>
            <person name="Meyers B.C."/>
            <person name="Huo N."/>
            <person name="Gu Y.Q."/>
            <person name="Zhou H."/>
            <person name="Devos K.M."/>
            <person name="Bennetzen J.L."/>
            <person name="Unver T."/>
            <person name="Budak H."/>
            <person name="Gulick P.J."/>
            <person name="Galiba G."/>
            <person name="Kalapos B."/>
            <person name="Nelson D.R."/>
            <person name="Li P."/>
            <person name="You F.M."/>
            <person name="Luo M.C."/>
            <person name="Dvorak J."/>
        </authorList>
    </citation>
    <scope>NUCLEOTIDE SEQUENCE [LARGE SCALE GENOMIC DNA]</scope>
    <source>
        <strain evidence="1">cv. AL8/78</strain>
    </source>
</reference>
<proteinExistence type="predicted"/>
<dbReference type="EnsemblPlants" id="AET2Gv20842400.15">
    <property type="protein sequence ID" value="AET2Gv20842400.15"/>
    <property type="gene ID" value="AET2Gv20842400"/>
</dbReference>
<sequence length="41" mass="4800">MKSETAIRHLCEARNRNRYRLVNPRDDTTNSVSQEFMFGGV</sequence>